<keyword evidence="3" id="KW-1185">Reference proteome</keyword>
<dbReference type="AlphaFoldDB" id="A0A835YLQ8"/>
<comment type="caution">
    <text evidence="2">The sequence shown here is derived from an EMBL/GenBank/DDBJ whole genome shotgun (WGS) entry which is preliminary data.</text>
</comment>
<proteinExistence type="predicted"/>
<dbReference type="Proteomes" id="UP000664859">
    <property type="component" value="Unassembled WGS sequence"/>
</dbReference>
<dbReference type="EMBL" id="JAFCMP010000540">
    <property type="protein sequence ID" value="KAG5176137.1"/>
    <property type="molecule type" value="Genomic_DNA"/>
</dbReference>
<organism evidence="2 3">
    <name type="scientific">Tribonema minus</name>
    <dbReference type="NCBI Taxonomy" id="303371"/>
    <lineage>
        <taxon>Eukaryota</taxon>
        <taxon>Sar</taxon>
        <taxon>Stramenopiles</taxon>
        <taxon>Ochrophyta</taxon>
        <taxon>PX clade</taxon>
        <taxon>Xanthophyceae</taxon>
        <taxon>Tribonematales</taxon>
        <taxon>Tribonemataceae</taxon>
        <taxon>Tribonema</taxon>
    </lineage>
</organism>
<feature type="region of interest" description="Disordered" evidence="1">
    <location>
        <begin position="23"/>
        <end position="53"/>
    </location>
</feature>
<gene>
    <name evidence="2" type="ORF">JKP88DRAFT_351199</name>
</gene>
<evidence type="ECO:0000313" key="3">
    <source>
        <dbReference type="Proteomes" id="UP000664859"/>
    </source>
</evidence>
<name>A0A835YLQ8_9STRA</name>
<reference evidence="2" key="1">
    <citation type="submission" date="2021-02" db="EMBL/GenBank/DDBJ databases">
        <title>First Annotated Genome of the Yellow-green Alga Tribonema minus.</title>
        <authorList>
            <person name="Mahan K.M."/>
        </authorList>
    </citation>
    <scope>NUCLEOTIDE SEQUENCE</scope>
    <source>
        <strain evidence="2">UTEX B ZZ1240</strain>
    </source>
</reference>
<protein>
    <submittedName>
        <fullName evidence="2">Uncharacterized protein</fullName>
    </submittedName>
</protein>
<accession>A0A835YLQ8</accession>
<evidence type="ECO:0000313" key="2">
    <source>
        <dbReference type="EMBL" id="KAG5176137.1"/>
    </source>
</evidence>
<evidence type="ECO:0000256" key="1">
    <source>
        <dbReference type="SAM" id="MobiDB-lite"/>
    </source>
</evidence>
<sequence length="217" mass="22914">MDTLNGIVTAQDVVRDDKPCTVYEGSGGRGHTTGFRSTKQGFGRHNRGRQDVMGDNCYYPPPPPVVIPTASPTTAPTSMPTRAPTMAPTAAPTPIGGVVYFPMDYEVGRTEEDVARNDKRCEVYEGSGAGGGRTKGFKTTKRGFGTHNRGRDDVLGAYDVSPTVCGGTVDPTLTFYPMDVLNGITADDVGRGDKNNSVYEGSGGLGGTQGFPILLDL</sequence>